<feature type="domain" description="Syntrophin C-terminal PH" evidence="1">
    <location>
        <begin position="28"/>
        <end position="66"/>
    </location>
</feature>
<dbReference type="EMBL" id="JTDY01003386">
    <property type="protein sequence ID" value="KOB69636.1"/>
    <property type="molecule type" value="Genomic_DNA"/>
</dbReference>
<evidence type="ECO:0000259" key="1">
    <source>
        <dbReference type="Pfam" id="PF23012"/>
    </source>
</evidence>
<dbReference type="Proteomes" id="UP000037510">
    <property type="component" value="Unassembled WGS sequence"/>
</dbReference>
<keyword evidence="3" id="KW-1185">Reference proteome</keyword>
<protein>
    <recommendedName>
        <fullName evidence="1">Syntrophin C-terminal PH domain-containing protein</fullName>
    </recommendedName>
</protein>
<dbReference type="AlphaFoldDB" id="A0A0L7L2T1"/>
<name>A0A0L7L2T1_OPEBR</name>
<evidence type="ECO:0000313" key="3">
    <source>
        <dbReference type="Proteomes" id="UP000037510"/>
    </source>
</evidence>
<sequence length="75" mass="8046">MKVCCQDVVSAAGARGWRSAPAACACGRRLWLHFADDDTVELDMEGSPKPAVFILHNLLSARVHSLPGETATQPL</sequence>
<proteinExistence type="predicted"/>
<dbReference type="InterPro" id="IPR055108">
    <property type="entry name" value="Syntrophin_4th"/>
</dbReference>
<gene>
    <name evidence="2" type="ORF">OBRU01_16596</name>
</gene>
<dbReference type="STRING" id="104452.A0A0L7L2T1"/>
<organism evidence="2 3">
    <name type="scientific">Operophtera brumata</name>
    <name type="common">Winter moth</name>
    <name type="synonym">Phalaena brumata</name>
    <dbReference type="NCBI Taxonomy" id="104452"/>
    <lineage>
        <taxon>Eukaryota</taxon>
        <taxon>Metazoa</taxon>
        <taxon>Ecdysozoa</taxon>
        <taxon>Arthropoda</taxon>
        <taxon>Hexapoda</taxon>
        <taxon>Insecta</taxon>
        <taxon>Pterygota</taxon>
        <taxon>Neoptera</taxon>
        <taxon>Endopterygota</taxon>
        <taxon>Lepidoptera</taxon>
        <taxon>Glossata</taxon>
        <taxon>Ditrysia</taxon>
        <taxon>Geometroidea</taxon>
        <taxon>Geometridae</taxon>
        <taxon>Larentiinae</taxon>
        <taxon>Operophtera</taxon>
    </lineage>
</organism>
<reference evidence="2 3" key="1">
    <citation type="journal article" date="2015" name="Genome Biol. Evol.">
        <title>The genome of winter moth (Operophtera brumata) provides a genomic perspective on sexual dimorphism and phenology.</title>
        <authorList>
            <person name="Derks M.F."/>
            <person name="Smit S."/>
            <person name="Salis L."/>
            <person name="Schijlen E."/>
            <person name="Bossers A."/>
            <person name="Mateman C."/>
            <person name="Pijl A.S."/>
            <person name="de Ridder D."/>
            <person name="Groenen M.A."/>
            <person name="Visser M.E."/>
            <person name="Megens H.J."/>
        </authorList>
    </citation>
    <scope>NUCLEOTIDE SEQUENCE [LARGE SCALE GENOMIC DNA]</scope>
    <source>
        <strain evidence="2">WM2013NL</strain>
        <tissue evidence="2">Head and thorax</tissue>
    </source>
</reference>
<accession>A0A0L7L2T1</accession>
<dbReference type="Pfam" id="PF23012">
    <property type="entry name" value="Syntrophin_4th"/>
    <property type="match status" value="1"/>
</dbReference>
<comment type="caution">
    <text evidence="2">The sequence shown here is derived from an EMBL/GenBank/DDBJ whole genome shotgun (WGS) entry which is preliminary data.</text>
</comment>
<evidence type="ECO:0000313" key="2">
    <source>
        <dbReference type="EMBL" id="KOB69636.1"/>
    </source>
</evidence>